<dbReference type="CDD" id="cd07033">
    <property type="entry name" value="TPP_PYR_DXS_TK_like"/>
    <property type="match status" value="1"/>
</dbReference>
<gene>
    <name evidence="5" type="ORF">COX02_01810</name>
</gene>
<reference evidence="5 6" key="1">
    <citation type="submission" date="2017-09" db="EMBL/GenBank/DDBJ databases">
        <title>Depth-based differentiation of microbial function through sediment-hosted aquifers and enrichment of novel symbionts in the deep terrestrial subsurface.</title>
        <authorList>
            <person name="Probst A.J."/>
            <person name="Ladd B."/>
            <person name="Jarett J.K."/>
            <person name="Geller-Mcgrath D.E."/>
            <person name="Sieber C.M."/>
            <person name="Emerson J.B."/>
            <person name="Anantharaman K."/>
            <person name="Thomas B.C."/>
            <person name="Malmstrom R."/>
            <person name="Stieglmeier M."/>
            <person name="Klingl A."/>
            <person name="Woyke T."/>
            <person name="Ryan C.M."/>
            <person name="Banfield J.F."/>
        </authorList>
    </citation>
    <scope>NUCLEOTIDE SEQUENCE [LARGE SCALE GENOMIC DNA]</scope>
    <source>
        <strain evidence="5">CG22_combo_CG10-13_8_21_14_all_37_9</strain>
    </source>
</reference>
<organism evidence="5 6">
    <name type="scientific">Candidatus Vogelbacteria bacterium CG22_combo_CG10-13_8_21_14_all_37_9</name>
    <dbReference type="NCBI Taxonomy" id="1975046"/>
    <lineage>
        <taxon>Bacteria</taxon>
        <taxon>Candidatus Vogeliibacteriota</taxon>
    </lineage>
</organism>
<comment type="cofactor">
    <cofactor evidence="1">
        <name>thiamine diphosphate</name>
        <dbReference type="ChEBI" id="CHEBI:58937"/>
    </cofactor>
</comment>
<dbReference type="Pfam" id="PF02780">
    <property type="entry name" value="Transketolase_C"/>
    <property type="match status" value="1"/>
</dbReference>
<dbReference type="InterPro" id="IPR009014">
    <property type="entry name" value="Transketo_C/PFOR_II"/>
</dbReference>
<dbReference type="AlphaFoldDB" id="A0A2H0BMB3"/>
<evidence type="ECO:0000313" key="5">
    <source>
        <dbReference type="EMBL" id="PIP58160.1"/>
    </source>
</evidence>
<accession>A0A2H0BMB3</accession>
<comment type="caution">
    <text evidence="5">The sequence shown here is derived from an EMBL/GenBank/DDBJ whole genome shotgun (WGS) entry which is preliminary data.</text>
</comment>
<keyword evidence="3" id="KW-0786">Thiamine pyrophosphate</keyword>
<dbReference type="Gene3D" id="3.40.50.920">
    <property type="match status" value="1"/>
</dbReference>
<dbReference type="InterPro" id="IPR051157">
    <property type="entry name" value="PDH/Transketolase"/>
</dbReference>
<feature type="domain" description="Transketolase-like pyrimidine-binding" evidence="4">
    <location>
        <begin position="1"/>
        <end position="162"/>
    </location>
</feature>
<dbReference type="InterPro" id="IPR029061">
    <property type="entry name" value="THDP-binding"/>
</dbReference>
<dbReference type="Pfam" id="PF02779">
    <property type="entry name" value="Transket_pyr"/>
    <property type="match status" value="1"/>
</dbReference>
<comment type="similarity">
    <text evidence="2">Belongs to the transketolase family.</text>
</comment>
<proteinExistence type="inferred from homology"/>
<dbReference type="SUPFAM" id="SSF52922">
    <property type="entry name" value="TK C-terminal domain-like"/>
    <property type="match status" value="1"/>
</dbReference>
<dbReference type="InterPro" id="IPR033248">
    <property type="entry name" value="Transketolase_C"/>
</dbReference>
<evidence type="ECO:0000256" key="2">
    <source>
        <dbReference type="ARBA" id="ARBA00007131"/>
    </source>
</evidence>
<dbReference type="PANTHER" id="PTHR43825">
    <property type="entry name" value="PYRUVATE DEHYDROGENASE E1 COMPONENT"/>
    <property type="match status" value="1"/>
</dbReference>
<dbReference type="EMBL" id="PCSX01000028">
    <property type="protein sequence ID" value="PIP58160.1"/>
    <property type="molecule type" value="Genomic_DNA"/>
</dbReference>
<dbReference type="Gene3D" id="3.40.50.970">
    <property type="match status" value="1"/>
</dbReference>
<evidence type="ECO:0000259" key="4">
    <source>
        <dbReference type="SMART" id="SM00861"/>
    </source>
</evidence>
<dbReference type="SUPFAM" id="SSF52518">
    <property type="entry name" value="Thiamin diphosphate-binding fold (THDP-binding)"/>
    <property type="match status" value="1"/>
</dbReference>
<evidence type="ECO:0000313" key="6">
    <source>
        <dbReference type="Proteomes" id="UP000229334"/>
    </source>
</evidence>
<dbReference type="Proteomes" id="UP000229334">
    <property type="component" value="Unassembled WGS sequence"/>
</dbReference>
<dbReference type="PANTHER" id="PTHR43825:SF5">
    <property type="entry name" value="HYPOTHETICAL TRANSKETOLASE FAMILY PROTEIN"/>
    <property type="match status" value="1"/>
</dbReference>
<protein>
    <submittedName>
        <fullName evidence="5">Transketolase</fullName>
    </submittedName>
</protein>
<dbReference type="FunFam" id="3.40.50.970:FF:000129">
    <property type="entry name" value="Transketolase"/>
    <property type="match status" value="1"/>
</dbReference>
<sequence>MRNDFVKQILVSMEQDPSIVFLTGDLGYNALELIAKRFPKRFYNIGIAEQNMIGIAAGLALSGHKVITYSIASFITMRCYEQIRNDICYHNLDVKIIGTGGGFNYSHNGVTHHTVEDLAIMSALPKMKVVCPSYSWEAVEATKAIIADSGPAYLRLGKSPGIDYQKTNWKFKLGQGYIIKPGKDLTLFLTGNITDIAFNVAEIIEKKTGLSMAIVSLTSVKPIDRKLIIQRAKISKGIFTLEEHGLIGGLGSAVSSVLSEAGIGTRFKSFGLKDEFVKLVGTREYLCEAAGIGPIQIANEIIKIIKNAH</sequence>
<evidence type="ECO:0000256" key="1">
    <source>
        <dbReference type="ARBA" id="ARBA00001964"/>
    </source>
</evidence>
<dbReference type="InterPro" id="IPR005475">
    <property type="entry name" value="Transketolase-like_Pyr-bd"/>
</dbReference>
<name>A0A2H0BMB3_9BACT</name>
<dbReference type="SMART" id="SM00861">
    <property type="entry name" value="Transket_pyr"/>
    <property type="match status" value="1"/>
</dbReference>
<evidence type="ECO:0000256" key="3">
    <source>
        <dbReference type="ARBA" id="ARBA00023052"/>
    </source>
</evidence>